<dbReference type="PANTHER" id="PTHR47396">
    <property type="entry name" value="TYPE I RESTRICTION ENZYME ECOKI R PROTEIN"/>
    <property type="match status" value="1"/>
</dbReference>
<keyword evidence="3" id="KW-0378">Hydrolase</keyword>
<gene>
    <name evidence="3" type="ORF">G9U51_00905</name>
</gene>
<comment type="caution">
    <text evidence="3">The sequence shown here is derived from an EMBL/GenBank/DDBJ whole genome shotgun (WGS) entry which is preliminary data.</text>
</comment>
<dbReference type="Pfam" id="PF13620">
    <property type="entry name" value="CarboxypepD_reg"/>
    <property type="match status" value="1"/>
</dbReference>
<dbReference type="GO" id="GO:0016787">
    <property type="term" value="F:hydrolase activity"/>
    <property type="evidence" value="ECO:0007669"/>
    <property type="project" value="InterPro"/>
</dbReference>
<dbReference type="GO" id="GO:0005524">
    <property type="term" value="F:ATP binding"/>
    <property type="evidence" value="ECO:0007669"/>
    <property type="project" value="InterPro"/>
</dbReference>
<dbReference type="InterPro" id="IPR013670">
    <property type="entry name" value="EcoEI_R_C_dom"/>
</dbReference>
<dbReference type="Gene3D" id="3.40.50.300">
    <property type="entry name" value="P-loop containing nucleotide triphosphate hydrolases"/>
    <property type="match status" value="2"/>
</dbReference>
<evidence type="ECO:0000259" key="1">
    <source>
        <dbReference type="PROSITE" id="PS51192"/>
    </source>
</evidence>
<name>A0A967AZ08_9MICO</name>
<dbReference type="InterPro" id="IPR001650">
    <property type="entry name" value="Helicase_C-like"/>
</dbReference>
<proteinExistence type="predicted"/>
<dbReference type="CDD" id="cd18032">
    <property type="entry name" value="DEXHc_RE_I_III_res"/>
    <property type="match status" value="1"/>
</dbReference>
<dbReference type="RefSeq" id="WP_166191845.1">
    <property type="nucleotide sequence ID" value="NZ_JAAOIV010000001.1"/>
</dbReference>
<protein>
    <submittedName>
        <fullName evidence="3">DEAD/DEAH box helicase family protein</fullName>
    </submittedName>
</protein>
<keyword evidence="4" id="KW-1185">Reference proteome</keyword>
<dbReference type="PROSITE" id="PS51192">
    <property type="entry name" value="HELICASE_ATP_BIND_1"/>
    <property type="match status" value="1"/>
</dbReference>
<dbReference type="Proteomes" id="UP000744769">
    <property type="component" value="Unassembled WGS sequence"/>
</dbReference>
<dbReference type="Gene3D" id="2.60.40.1120">
    <property type="entry name" value="Carboxypeptidase-like, regulatory domain"/>
    <property type="match status" value="1"/>
</dbReference>
<dbReference type="GO" id="GO:0004386">
    <property type="term" value="F:helicase activity"/>
    <property type="evidence" value="ECO:0007669"/>
    <property type="project" value="UniProtKB-KW"/>
</dbReference>
<keyword evidence="3" id="KW-0067">ATP-binding</keyword>
<dbReference type="Pfam" id="PF08463">
    <property type="entry name" value="EcoEI_R_C"/>
    <property type="match status" value="1"/>
</dbReference>
<dbReference type="Pfam" id="PF00271">
    <property type="entry name" value="Helicase_C"/>
    <property type="match status" value="1"/>
</dbReference>
<dbReference type="Pfam" id="PF04851">
    <property type="entry name" value="ResIII"/>
    <property type="match status" value="1"/>
</dbReference>
<evidence type="ECO:0000259" key="2">
    <source>
        <dbReference type="PROSITE" id="PS51194"/>
    </source>
</evidence>
<feature type="domain" description="Helicase C-terminal" evidence="2">
    <location>
        <begin position="423"/>
        <end position="574"/>
    </location>
</feature>
<dbReference type="AlphaFoldDB" id="A0A967AZ08"/>
<dbReference type="SUPFAM" id="SSF49464">
    <property type="entry name" value="Carboxypeptidase regulatory domain-like"/>
    <property type="match status" value="1"/>
</dbReference>
<feature type="domain" description="Helicase ATP-binding" evidence="1">
    <location>
        <begin position="180"/>
        <end position="337"/>
    </location>
</feature>
<dbReference type="InterPro" id="IPR006935">
    <property type="entry name" value="Helicase/UvrB_N"/>
</dbReference>
<dbReference type="PANTHER" id="PTHR47396:SF1">
    <property type="entry name" value="ATP-DEPENDENT HELICASE IRC3-RELATED"/>
    <property type="match status" value="1"/>
</dbReference>
<dbReference type="Gene3D" id="3.90.1570.30">
    <property type="match status" value="1"/>
</dbReference>
<dbReference type="InterPro" id="IPR050742">
    <property type="entry name" value="Helicase_Restrict-Modif_Enz"/>
</dbReference>
<dbReference type="InterPro" id="IPR027417">
    <property type="entry name" value="P-loop_NTPase"/>
</dbReference>
<reference evidence="3" key="1">
    <citation type="submission" date="2020-03" db="EMBL/GenBank/DDBJ databases">
        <title>Draft sequencing of Calidifontibacter sp. DB0510.</title>
        <authorList>
            <person name="Kim D.-U."/>
        </authorList>
    </citation>
    <scope>NUCLEOTIDE SEQUENCE</scope>
    <source>
        <strain evidence="3">DB0510</strain>
    </source>
</reference>
<dbReference type="PROSITE" id="PS51194">
    <property type="entry name" value="HELICASE_CTER"/>
    <property type="match status" value="1"/>
</dbReference>
<dbReference type="GO" id="GO:0003677">
    <property type="term" value="F:DNA binding"/>
    <property type="evidence" value="ECO:0007669"/>
    <property type="project" value="InterPro"/>
</dbReference>
<evidence type="ECO:0000313" key="3">
    <source>
        <dbReference type="EMBL" id="NHN54343.1"/>
    </source>
</evidence>
<keyword evidence="3" id="KW-0547">Nucleotide-binding</keyword>
<evidence type="ECO:0000313" key="4">
    <source>
        <dbReference type="Proteomes" id="UP000744769"/>
    </source>
</evidence>
<dbReference type="NCBIfam" id="NF046051">
    <property type="entry name" value="restrict_EcoAI"/>
    <property type="match status" value="1"/>
</dbReference>
<accession>A0A967AZ08</accession>
<sequence>MNRDERQTRATLIDPLLRSSGWAEDQVEREYAYRPGKLRLLGEQTVRDEPQFVDYVLRDEPRGAILAAVEAKDESHAPGAGMQQALAYATDVLAPFAFATNGHEIVEQDMRTGAVRRLTEFPSPDELLKRWQSDVTWRGQTVTGRRGGEASNPLLQPAYSLPGAPSMRYYQERAVSAAIEQMLIGHRRALLSLATGTGKTFIAFNIVYKLLTSRYLKRVLFIADRVNLRDQAYNEFGGLGDRRGVVMGGHVPLERDVHFAIYQSLYAQSPAGPRVFERYPRDYFDLVIVDECHRSGYGDWGAILEHFDTAFHLGMTATPKEDDSINTYSFFASENADDRGQPRPVYEYSLGRGIDDGFLATYKVLKVSTSVDEGLVINDEIERGAELLVPEGTTPRDVYEMRAFERDIIVPDRTRVLCDHLAGVLRTYGPLDKTMVFCVTMEHAELVRSEMQRLLGSETGKNLYAARIVSEERDAQATLEQFQLASSTEPVVVTTVDLLSTGVNAPSVRNIVFMKPIGSVTTFKQIIGRGSRIDALTGKTFFRVIDYTNATRLFDEWDLPSQPTVTGPLTGNVTIAGYVQDEESGEPVGGASLSVRLQGRLLAETRCATDGSFDVSDLPSAVLDVFISASGYTRRHSRVDSTSDDARNLVVALRRPSQGERRVRISGLEVSIKDEIEVDFGNGHVLPSSDYLARAKAVIRERVESLDELRGAWRERAQRDSLSEYLAIRQVTPELLGLVIGRTDVDAFDLLAAAAFDAPMTSREARAAAAQGELEKKYPKLPDGLIAAVLDKFRLGGTAEISSSELFSLLPFSATWGGVLGVASQLGGPEHVAAFLQDVQICLFDTEIDG</sequence>
<dbReference type="SMART" id="SM00487">
    <property type="entry name" value="DEXDc"/>
    <property type="match status" value="1"/>
</dbReference>
<dbReference type="InterPro" id="IPR008969">
    <property type="entry name" value="CarboxyPept-like_regulatory"/>
</dbReference>
<dbReference type="InterPro" id="IPR014001">
    <property type="entry name" value="Helicase_ATP-bd"/>
</dbReference>
<dbReference type="GO" id="GO:0006304">
    <property type="term" value="P:DNA modification"/>
    <property type="evidence" value="ECO:0007669"/>
    <property type="project" value="InterPro"/>
</dbReference>
<dbReference type="SUPFAM" id="SSF52540">
    <property type="entry name" value="P-loop containing nucleoside triphosphate hydrolases"/>
    <property type="match status" value="2"/>
</dbReference>
<dbReference type="EMBL" id="JAAOIV010000001">
    <property type="protein sequence ID" value="NHN54343.1"/>
    <property type="molecule type" value="Genomic_DNA"/>
</dbReference>
<organism evidence="3 4">
    <name type="scientific">Metallococcus carri</name>
    <dbReference type="NCBI Taxonomy" id="1656884"/>
    <lineage>
        <taxon>Bacteria</taxon>
        <taxon>Bacillati</taxon>
        <taxon>Actinomycetota</taxon>
        <taxon>Actinomycetes</taxon>
        <taxon>Micrococcales</taxon>
        <taxon>Dermacoccaceae</taxon>
        <taxon>Metallococcus</taxon>
    </lineage>
</organism>
<keyword evidence="3" id="KW-0347">Helicase</keyword>
<dbReference type="GO" id="GO:0005829">
    <property type="term" value="C:cytosol"/>
    <property type="evidence" value="ECO:0007669"/>
    <property type="project" value="TreeGrafter"/>
</dbReference>